<evidence type="ECO:0000313" key="2">
    <source>
        <dbReference type="EnsemblFungi" id="EJT75398"/>
    </source>
</evidence>
<dbReference type="RefSeq" id="XP_009221398.1">
    <property type="nucleotide sequence ID" value="XM_009223134.1"/>
</dbReference>
<reference evidence="1" key="2">
    <citation type="submission" date="2010-07" db="EMBL/GenBank/DDBJ databases">
        <authorList>
            <consortium name="The Broad Institute Genome Sequencing Platform"/>
            <consortium name="Broad Institute Genome Sequencing Center for Infectious Disease"/>
            <person name="Ma L.-J."/>
            <person name="Dead R."/>
            <person name="Young S."/>
            <person name="Zeng Q."/>
            <person name="Koehrsen M."/>
            <person name="Alvarado L."/>
            <person name="Berlin A."/>
            <person name="Chapman S.B."/>
            <person name="Chen Z."/>
            <person name="Freedman E."/>
            <person name="Gellesch M."/>
            <person name="Goldberg J."/>
            <person name="Griggs A."/>
            <person name="Gujja S."/>
            <person name="Heilman E.R."/>
            <person name="Heiman D."/>
            <person name="Hepburn T."/>
            <person name="Howarth C."/>
            <person name="Jen D."/>
            <person name="Larson L."/>
            <person name="Mehta T."/>
            <person name="Neiman D."/>
            <person name="Pearson M."/>
            <person name="Roberts A."/>
            <person name="Saif S."/>
            <person name="Shea T."/>
            <person name="Shenoy N."/>
            <person name="Sisk P."/>
            <person name="Stolte C."/>
            <person name="Sykes S."/>
            <person name="Walk T."/>
            <person name="White J."/>
            <person name="Yandava C."/>
            <person name="Haas B."/>
            <person name="Nusbaum C."/>
            <person name="Birren B."/>
        </authorList>
    </citation>
    <scope>NUCLEOTIDE SEQUENCE</scope>
    <source>
        <strain evidence="1">R3-111a-1</strain>
    </source>
</reference>
<name>J3NVM0_GAET3</name>
<dbReference type="AlphaFoldDB" id="J3NVM0"/>
<organism evidence="1">
    <name type="scientific">Gaeumannomyces tritici (strain R3-111a-1)</name>
    <name type="common">Wheat and barley take-all root rot fungus</name>
    <name type="synonym">Gaeumannomyces graminis var. tritici</name>
    <dbReference type="NCBI Taxonomy" id="644352"/>
    <lineage>
        <taxon>Eukaryota</taxon>
        <taxon>Fungi</taxon>
        <taxon>Dikarya</taxon>
        <taxon>Ascomycota</taxon>
        <taxon>Pezizomycotina</taxon>
        <taxon>Sordariomycetes</taxon>
        <taxon>Sordariomycetidae</taxon>
        <taxon>Magnaporthales</taxon>
        <taxon>Magnaporthaceae</taxon>
        <taxon>Gaeumannomyces</taxon>
    </lineage>
</organism>
<reference evidence="2" key="5">
    <citation type="submission" date="2018-04" db="UniProtKB">
        <authorList>
            <consortium name="EnsemblFungi"/>
        </authorList>
    </citation>
    <scope>IDENTIFICATION</scope>
    <source>
        <strain evidence="2">R3-111a-1</strain>
    </source>
</reference>
<dbReference type="VEuPathDB" id="FungiDB:GGTG_05335"/>
<dbReference type="OrthoDB" id="10575160at2759"/>
<reference evidence="2" key="4">
    <citation type="journal article" date="2015" name="G3 (Bethesda)">
        <title>Genome sequences of three phytopathogenic species of the Magnaporthaceae family of fungi.</title>
        <authorList>
            <person name="Okagaki L.H."/>
            <person name="Nunes C.C."/>
            <person name="Sailsbery J."/>
            <person name="Clay B."/>
            <person name="Brown D."/>
            <person name="John T."/>
            <person name="Oh Y."/>
            <person name="Young N."/>
            <person name="Fitzgerald M."/>
            <person name="Haas B.J."/>
            <person name="Zeng Q."/>
            <person name="Young S."/>
            <person name="Adiconis X."/>
            <person name="Fan L."/>
            <person name="Levin J.Z."/>
            <person name="Mitchell T.K."/>
            <person name="Okubara P.A."/>
            <person name="Farman M.L."/>
            <person name="Kohn L.M."/>
            <person name="Birren B."/>
            <person name="Ma L.-J."/>
            <person name="Dean R.A."/>
        </authorList>
    </citation>
    <scope>NUCLEOTIDE SEQUENCE</scope>
    <source>
        <strain evidence="2">R3-111a-1</strain>
    </source>
</reference>
<dbReference type="eggNOG" id="ENOG502REXZ">
    <property type="taxonomic scope" value="Eukaryota"/>
</dbReference>
<accession>J3NVM0</accession>
<reference evidence="3" key="1">
    <citation type="submission" date="2010-07" db="EMBL/GenBank/DDBJ databases">
        <title>The genome sequence of Gaeumannomyces graminis var. tritici strain R3-111a-1.</title>
        <authorList>
            <consortium name="The Broad Institute Genome Sequencing Platform"/>
            <person name="Ma L.-J."/>
            <person name="Dead R."/>
            <person name="Young S."/>
            <person name="Zeng Q."/>
            <person name="Koehrsen M."/>
            <person name="Alvarado L."/>
            <person name="Berlin A."/>
            <person name="Chapman S.B."/>
            <person name="Chen Z."/>
            <person name="Freedman E."/>
            <person name="Gellesch M."/>
            <person name="Goldberg J."/>
            <person name="Griggs A."/>
            <person name="Gujja S."/>
            <person name="Heilman E.R."/>
            <person name="Heiman D."/>
            <person name="Hepburn T."/>
            <person name="Howarth C."/>
            <person name="Jen D."/>
            <person name="Larson L."/>
            <person name="Mehta T."/>
            <person name="Neiman D."/>
            <person name="Pearson M."/>
            <person name="Roberts A."/>
            <person name="Saif S."/>
            <person name="Shea T."/>
            <person name="Shenoy N."/>
            <person name="Sisk P."/>
            <person name="Stolte C."/>
            <person name="Sykes S."/>
            <person name="Walk T."/>
            <person name="White J."/>
            <person name="Yandava C."/>
            <person name="Haas B."/>
            <person name="Nusbaum C."/>
            <person name="Birren B."/>
        </authorList>
    </citation>
    <scope>NUCLEOTIDE SEQUENCE [LARGE SCALE GENOMIC DNA]</scope>
    <source>
        <strain evidence="3">R3-111a-1</strain>
    </source>
</reference>
<reference evidence="1" key="3">
    <citation type="submission" date="2010-09" db="EMBL/GenBank/DDBJ databases">
        <title>Annotation of Gaeumannomyces graminis var. tritici R3-111a-1.</title>
        <authorList>
            <consortium name="The Broad Institute Genome Sequencing Platform"/>
            <person name="Ma L.-J."/>
            <person name="Dead R."/>
            <person name="Young S.K."/>
            <person name="Zeng Q."/>
            <person name="Gargeya S."/>
            <person name="Fitzgerald M."/>
            <person name="Haas B."/>
            <person name="Abouelleil A."/>
            <person name="Alvarado L."/>
            <person name="Arachchi H.M."/>
            <person name="Berlin A."/>
            <person name="Brown A."/>
            <person name="Chapman S.B."/>
            <person name="Chen Z."/>
            <person name="Dunbar C."/>
            <person name="Freedman E."/>
            <person name="Gearin G."/>
            <person name="Gellesch M."/>
            <person name="Goldberg J."/>
            <person name="Griggs A."/>
            <person name="Gujja S."/>
            <person name="Heiman D."/>
            <person name="Howarth C."/>
            <person name="Larson L."/>
            <person name="Lui A."/>
            <person name="MacDonald P.J.P."/>
            <person name="Mehta T."/>
            <person name="Montmayeur A."/>
            <person name="Murphy C."/>
            <person name="Neiman D."/>
            <person name="Pearson M."/>
            <person name="Priest M."/>
            <person name="Roberts A."/>
            <person name="Saif S."/>
            <person name="Shea T."/>
            <person name="Shenoy N."/>
            <person name="Sisk P."/>
            <person name="Stolte C."/>
            <person name="Sykes S."/>
            <person name="Yandava C."/>
            <person name="Wortman J."/>
            <person name="Nusbaum C."/>
            <person name="Birren B."/>
        </authorList>
    </citation>
    <scope>NUCLEOTIDE SEQUENCE</scope>
    <source>
        <strain evidence="1">R3-111a-1</strain>
    </source>
</reference>
<dbReference type="EnsemblFungi" id="EJT75398">
    <property type="protein sequence ID" value="EJT75398"/>
    <property type="gene ID" value="GGTG_05335"/>
</dbReference>
<dbReference type="HOGENOM" id="CLU_1540167_0_0_1"/>
<dbReference type="EMBL" id="GL385397">
    <property type="protein sequence ID" value="EJT75398.1"/>
    <property type="molecule type" value="Genomic_DNA"/>
</dbReference>
<sequence length="174" mass="19491">MVIENLHSHPELTILRPIVRFSRLLRHYIPSFKFFFSRPAGWVSFSLAILSCNQYFFAHFSHPGLHQDPHGKIRTAALIAALEIPLGTWVGPWLVKNLGARVNGIVGCSLHALTIGLANKLPPVEKKLSLKPEDTPGWFRLGFGVSRAGLILFDLAVRDINRRLLADPLLRITT</sequence>
<dbReference type="Proteomes" id="UP000006039">
    <property type="component" value="Unassembled WGS sequence"/>
</dbReference>
<evidence type="ECO:0000313" key="3">
    <source>
        <dbReference type="Proteomes" id="UP000006039"/>
    </source>
</evidence>
<evidence type="ECO:0000313" key="1">
    <source>
        <dbReference type="EMBL" id="EJT75398.1"/>
    </source>
</evidence>
<protein>
    <submittedName>
        <fullName evidence="1 2">Uncharacterized protein</fullName>
    </submittedName>
</protein>
<proteinExistence type="predicted"/>
<keyword evidence="3" id="KW-1185">Reference proteome</keyword>
<gene>
    <name evidence="2" type="primary">20345793</name>
    <name evidence="1" type="ORF">GGTG_05335</name>
</gene>
<dbReference type="GeneID" id="20345793"/>